<feature type="repeat" description="RCC1" evidence="1">
    <location>
        <begin position="63"/>
        <end position="116"/>
    </location>
</feature>
<dbReference type="PROSITE" id="PS50012">
    <property type="entry name" value="RCC1_3"/>
    <property type="match status" value="1"/>
</dbReference>
<dbReference type="PRINTS" id="PR00633">
    <property type="entry name" value="RCCNDNSATION"/>
</dbReference>
<feature type="compositionally biased region" description="Acidic residues" evidence="2">
    <location>
        <begin position="131"/>
        <end position="145"/>
    </location>
</feature>
<dbReference type="Gene3D" id="2.130.10.30">
    <property type="entry name" value="Regulator of chromosome condensation 1/beta-lactamase-inhibitor protein II"/>
    <property type="match status" value="1"/>
</dbReference>
<dbReference type="AlphaFoldDB" id="A0A0N1PF11"/>
<feature type="compositionally biased region" description="Polar residues" evidence="2">
    <location>
        <begin position="166"/>
        <end position="175"/>
    </location>
</feature>
<dbReference type="Proteomes" id="UP000053268">
    <property type="component" value="Unassembled WGS sequence"/>
</dbReference>
<dbReference type="Pfam" id="PF00415">
    <property type="entry name" value="RCC1"/>
    <property type="match status" value="1"/>
</dbReference>
<evidence type="ECO:0000313" key="4">
    <source>
        <dbReference type="Proteomes" id="UP000053268"/>
    </source>
</evidence>
<evidence type="ECO:0000256" key="1">
    <source>
        <dbReference type="PROSITE-ProRule" id="PRU00235"/>
    </source>
</evidence>
<dbReference type="InterPro" id="IPR000408">
    <property type="entry name" value="Reg_chr_condens"/>
</dbReference>
<reference evidence="3 4" key="1">
    <citation type="journal article" date="2015" name="Nat. Commun.">
        <title>Outbred genome sequencing and CRISPR/Cas9 gene editing in butterflies.</title>
        <authorList>
            <person name="Li X."/>
            <person name="Fan D."/>
            <person name="Zhang W."/>
            <person name="Liu G."/>
            <person name="Zhang L."/>
            <person name="Zhao L."/>
            <person name="Fang X."/>
            <person name="Chen L."/>
            <person name="Dong Y."/>
            <person name="Chen Y."/>
            <person name="Ding Y."/>
            <person name="Zhao R."/>
            <person name="Feng M."/>
            <person name="Zhu Y."/>
            <person name="Feng Y."/>
            <person name="Jiang X."/>
            <person name="Zhu D."/>
            <person name="Xiang H."/>
            <person name="Feng X."/>
            <person name="Li S."/>
            <person name="Wang J."/>
            <person name="Zhang G."/>
            <person name="Kronforst M.R."/>
            <person name="Wang W."/>
        </authorList>
    </citation>
    <scope>NUCLEOTIDE SEQUENCE [LARGE SCALE GENOMIC DNA]</scope>
    <source>
        <strain evidence="3">Ya'a_city_454_Px</strain>
        <tissue evidence="3">Whole body</tissue>
    </source>
</reference>
<evidence type="ECO:0000313" key="3">
    <source>
        <dbReference type="EMBL" id="KPJ01253.1"/>
    </source>
</evidence>
<feature type="region of interest" description="Disordered" evidence="2">
    <location>
        <begin position="66"/>
        <end position="187"/>
    </location>
</feature>
<sequence length="187" mass="20150">MQFRTPAPGHSALAQGVWGSSTIVRPYPVKPLRSSTSPYSWVRGTLAQSSATQPARGSETILSEAFSWGMGSEGQLGTGAAADASEPTPPTSAPFDTRKSIRVSAGGQHTVLLLEETKELSPPPENKVEMETVEETAEEQEPEEEKVEKKRPAKRQKKQEQDEEISSTSTAQSAETKPEVTFCTSSS</sequence>
<dbReference type="EMBL" id="KQ459371">
    <property type="protein sequence ID" value="KPJ01253.1"/>
    <property type="molecule type" value="Genomic_DNA"/>
</dbReference>
<proteinExistence type="predicted"/>
<dbReference type="SUPFAM" id="SSF50985">
    <property type="entry name" value="RCC1/BLIP-II"/>
    <property type="match status" value="1"/>
</dbReference>
<keyword evidence="4" id="KW-1185">Reference proteome</keyword>
<gene>
    <name evidence="3" type="ORF">RR46_00261</name>
</gene>
<name>A0A0N1PF11_PAPXU</name>
<organism evidence="3 4">
    <name type="scientific">Papilio xuthus</name>
    <name type="common">Asian swallowtail butterfly</name>
    <dbReference type="NCBI Taxonomy" id="66420"/>
    <lineage>
        <taxon>Eukaryota</taxon>
        <taxon>Metazoa</taxon>
        <taxon>Ecdysozoa</taxon>
        <taxon>Arthropoda</taxon>
        <taxon>Hexapoda</taxon>
        <taxon>Insecta</taxon>
        <taxon>Pterygota</taxon>
        <taxon>Neoptera</taxon>
        <taxon>Endopterygota</taxon>
        <taxon>Lepidoptera</taxon>
        <taxon>Glossata</taxon>
        <taxon>Ditrysia</taxon>
        <taxon>Papilionoidea</taxon>
        <taxon>Papilionidae</taxon>
        <taxon>Papilioninae</taxon>
        <taxon>Papilio</taxon>
    </lineage>
</organism>
<protein>
    <submittedName>
        <fullName evidence="3">Regulator of chromosome condensation</fullName>
    </submittedName>
</protein>
<dbReference type="InterPro" id="IPR009091">
    <property type="entry name" value="RCC1/BLIP-II"/>
</dbReference>
<dbReference type="STRING" id="66420.A0A0N1PF11"/>
<accession>A0A0N1PF11</accession>
<evidence type="ECO:0000256" key="2">
    <source>
        <dbReference type="SAM" id="MobiDB-lite"/>
    </source>
</evidence>